<dbReference type="SUPFAM" id="SSF81383">
    <property type="entry name" value="F-box domain"/>
    <property type="match status" value="1"/>
</dbReference>
<dbReference type="Proteomes" id="UP001472866">
    <property type="component" value="Chromosome 16"/>
</dbReference>
<evidence type="ECO:0000256" key="3">
    <source>
        <dbReference type="SAM" id="MobiDB-lite"/>
    </source>
</evidence>
<feature type="region of interest" description="Disordered" evidence="3">
    <location>
        <begin position="207"/>
        <end position="230"/>
    </location>
</feature>
<dbReference type="EMBL" id="CP151516">
    <property type="protein sequence ID" value="WZN66617.1"/>
    <property type="molecule type" value="Genomic_DNA"/>
</dbReference>
<name>A0AAX4PL33_9CHLO</name>
<evidence type="ECO:0000313" key="5">
    <source>
        <dbReference type="EMBL" id="WZN66617.1"/>
    </source>
</evidence>
<evidence type="ECO:0000313" key="6">
    <source>
        <dbReference type="Proteomes" id="UP001472866"/>
    </source>
</evidence>
<sequence>MSDLELELERELERQGCEEVHTATDEGKKRKRVGDPLVAPPTAKRGATSKTPPGAAHPRRVYLSDLSEELLLRVMLNLSAKDLACCARVCHALRLASSEDLLWKRLHDLRWPDPCCRSSGGHDEVSRFGKPKAWRKIYFDRAMADLRRSQNGCDDFMSGHIKQMHLHLLEHAPDGHDDARVDDLVSGGGQNCNYQHGRGFGFAGRRGGRDKNALGGGPLDQGRAGRRRSTMSELIRRYRTEGAGVGGGGRAGHHDGCKGEGGCELVEVDGGSGDVYICRGCGLVHVCGRECDRFVVDSGSGEMICTQTGRVLGSGATAEEGEVDADGEDGGGCFGKGRLGRAYEQGYYGQPNDEDAVMYG</sequence>
<dbReference type="SMART" id="SM00256">
    <property type="entry name" value="FBOX"/>
    <property type="match status" value="1"/>
</dbReference>
<dbReference type="Pfam" id="PF12937">
    <property type="entry name" value="F-box-like"/>
    <property type="match status" value="1"/>
</dbReference>
<dbReference type="PANTHER" id="PTHR46550">
    <property type="entry name" value="F-BOX ONLY PROTEIN 3"/>
    <property type="match status" value="1"/>
</dbReference>
<keyword evidence="2" id="KW-0833">Ubl conjugation pathway</keyword>
<dbReference type="InterPro" id="IPR001810">
    <property type="entry name" value="F-box_dom"/>
</dbReference>
<dbReference type="PROSITE" id="PS50181">
    <property type="entry name" value="FBOX"/>
    <property type="match status" value="1"/>
</dbReference>
<dbReference type="PANTHER" id="PTHR46550:SF1">
    <property type="entry name" value="F-BOX PROTEIN 3"/>
    <property type="match status" value="1"/>
</dbReference>
<comment type="pathway">
    <text evidence="1">Protein modification; protein ubiquitination.</text>
</comment>
<dbReference type="GO" id="GO:0005737">
    <property type="term" value="C:cytoplasm"/>
    <property type="evidence" value="ECO:0007669"/>
    <property type="project" value="TreeGrafter"/>
</dbReference>
<feature type="region of interest" description="Disordered" evidence="3">
    <location>
        <begin position="17"/>
        <end position="59"/>
    </location>
</feature>
<evidence type="ECO:0000256" key="2">
    <source>
        <dbReference type="ARBA" id="ARBA00022786"/>
    </source>
</evidence>
<organism evidence="5 6">
    <name type="scientific">Chloropicon roscoffensis</name>
    <dbReference type="NCBI Taxonomy" id="1461544"/>
    <lineage>
        <taxon>Eukaryota</taxon>
        <taxon>Viridiplantae</taxon>
        <taxon>Chlorophyta</taxon>
        <taxon>Chloropicophyceae</taxon>
        <taxon>Chloropicales</taxon>
        <taxon>Chloropicaceae</taxon>
        <taxon>Chloropicon</taxon>
    </lineage>
</organism>
<dbReference type="Gene3D" id="1.20.1280.50">
    <property type="match status" value="1"/>
</dbReference>
<evidence type="ECO:0000259" key="4">
    <source>
        <dbReference type="PROSITE" id="PS50181"/>
    </source>
</evidence>
<gene>
    <name evidence="5" type="ORF">HKI87_16g81840</name>
</gene>
<dbReference type="InterPro" id="IPR052121">
    <property type="entry name" value="F-box_SCF_Substrate_Recog"/>
</dbReference>
<accession>A0AAX4PL33</accession>
<dbReference type="InterPro" id="IPR036047">
    <property type="entry name" value="F-box-like_dom_sf"/>
</dbReference>
<proteinExistence type="predicted"/>
<keyword evidence="6" id="KW-1185">Reference proteome</keyword>
<feature type="domain" description="F-box" evidence="4">
    <location>
        <begin position="60"/>
        <end position="106"/>
    </location>
</feature>
<feature type="compositionally biased region" description="Basic and acidic residues" evidence="3">
    <location>
        <begin position="17"/>
        <end position="28"/>
    </location>
</feature>
<protein>
    <submittedName>
        <fullName evidence="5">F-box domain-containing protein</fullName>
    </submittedName>
</protein>
<dbReference type="AlphaFoldDB" id="A0AAX4PL33"/>
<evidence type="ECO:0000256" key="1">
    <source>
        <dbReference type="ARBA" id="ARBA00004906"/>
    </source>
</evidence>
<reference evidence="5 6" key="1">
    <citation type="submission" date="2024-03" db="EMBL/GenBank/DDBJ databases">
        <title>Complete genome sequence of the green alga Chloropicon roscoffensis RCC1871.</title>
        <authorList>
            <person name="Lemieux C."/>
            <person name="Pombert J.-F."/>
            <person name="Otis C."/>
            <person name="Turmel M."/>
        </authorList>
    </citation>
    <scope>NUCLEOTIDE SEQUENCE [LARGE SCALE GENOMIC DNA]</scope>
    <source>
        <strain evidence="5 6">RCC1871</strain>
    </source>
</reference>